<keyword evidence="5 11" id="KW-0479">Metal-binding</keyword>
<dbReference type="PRINTS" id="PR00463">
    <property type="entry name" value="EP450I"/>
</dbReference>
<evidence type="ECO:0000256" key="9">
    <source>
        <dbReference type="ARBA" id="ARBA00023033"/>
    </source>
</evidence>
<dbReference type="GO" id="GO:0016020">
    <property type="term" value="C:membrane"/>
    <property type="evidence" value="ECO:0007669"/>
    <property type="project" value="UniProtKB-SubCell"/>
</dbReference>
<evidence type="ECO:0000256" key="11">
    <source>
        <dbReference type="PIRSR" id="PIRSR602401-1"/>
    </source>
</evidence>
<evidence type="ECO:0000256" key="4">
    <source>
        <dbReference type="ARBA" id="ARBA00022692"/>
    </source>
</evidence>
<feature type="chain" id="PRO_5023128084" evidence="12">
    <location>
        <begin position="39"/>
        <end position="848"/>
    </location>
</feature>
<dbReference type="PRINTS" id="PR00385">
    <property type="entry name" value="P450"/>
</dbReference>
<dbReference type="InterPro" id="IPR036396">
    <property type="entry name" value="Cyt_P450_sf"/>
</dbReference>
<evidence type="ECO:0000256" key="8">
    <source>
        <dbReference type="ARBA" id="ARBA00023004"/>
    </source>
</evidence>
<evidence type="ECO:0000256" key="5">
    <source>
        <dbReference type="ARBA" id="ARBA00022723"/>
    </source>
</evidence>
<feature type="binding site" description="axial binding residue" evidence="11">
    <location>
        <position position="784"/>
    </location>
    <ligand>
        <name>heme</name>
        <dbReference type="ChEBI" id="CHEBI:30413"/>
    </ligand>
    <ligandPart>
        <name>Fe</name>
        <dbReference type="ChEBI" id="CHEBI:18248"/>
    </ligandPart>
</feature>
<dbReference type="GO" id="GO:0020037">
    <property type="term" value="F:heme binding"/>
    <property type="evidence" value="ECO:0007669"/>
    <property type="project" value="InterPro"/>
</dbReference>
<keyword evidence="3 11" id="KW-0349">Heme</keyword>
<evidence type="ECO:0000256" key="10">
    <source>
        <dbReference type="ARBA" id="ARBA00023136"/>
    </source>
</evidence>
<dbReference type="InterPro" id="IPR017972">
    <property type="entry name" value="Cyt_P450_CS"/>
</dbReference>
<proteinExistence type="inferred from homology"/>
<evidence type="ECO:0000256" key="12">
    <source>
        <dbReference type="SAM" id="SignalP"/>
    </source>
</evidence>
<dbReference type="EMBL" id="VAHF01000008">
    <property type="protein sequence ID" value="TXG55841.1"/>
    <property type="molecule type" value="Genomic_DNA"/>
</dbReference>
<comment type="cofactor">
    <cofactor evidence="11">
        <name>heme</name>
        <dbReference type="ChEBI" id="CHEBI:30413"/>
    </cofactor>
</comment>
<reference evidence="14" key="1">
    <citation type="journal article" date="2019" name="Gigascience">
        <title>De novo genome assembly of the endangered Acer yangbiense, a plant species with extremely small populations endemic to Yunnan Province, China.</title>
        <authorList>
            <person name="Yang J."/>
            <person name="Wariss H.M."/>
            <person name="Tao L."/>
            <person name="Zhang R."/>
            <person name="Yun Q."/>
            <person name="Hollingsworth P."/>
            <person name="Dao Z."/>
            <person name="Luo G."/>
            <person name="Guo H."/>
            <person name="Ma Y."/>
            <person name="Sun W."/>
        </authorList>
    </citation>
    <scope>NUCLEOTIDE SEQUENCE [LARGE SCALE GENOMIC DNA]</scope>
    <source>
        <strain evidence="14">cv. Malutang</strain>
    </source>
</reference>
<dbReference type="PANTHER" id="PTHR47947:SF62">
    <property type="entry name" value="CYTOCHROME P450, FAMILY 81, SUBFAMILY D, POLYPEPTIDE 5"/>
    <property type="match status" value="1"/>
</dbReference>
<dbReference type="InterPro" id="IPR001128">
    <property type="entry name" value="Cyt_P450"/>
</dbReference>
<dbReference type="PROSITE" id="PS00086">
    <property type="entry name" value="CYTOCHROME_P450"/>
    <property type="match status" value="1"/>
</dbReference>
<feature type="signal peptide" evidence="12">
    <location>
        <begin position="1"/>
        <end position="38"/>
    </location>
</feature>
<dbReference type="GO" id="GO:0005506">
    <property type="term" value="F:iron ion binding"/>
    <property type="evidence" value="ECO:0007669"/>
    <property type="project" value="InterPro"/>
</dbReference>
<dbReference type="PANTHER" id="PTHR47947">
    <property type="entry name" value="CYTOCHROME P450 82C3-RELATED"/>
    <property type="match status" value="1"/>
</dbReference>
<comment type="caution">
    <text evidence="13">The sequence shown here is derived from an EMBL/GenBank/DDBJ whole genome shotgun (WGS) entry which is preliminary data.</text>
</comment>
<dbReference type="InterPro" id="IPR050651">
    <property type="entry name" value="Plant_Cytochrome_P450_Monoox"/>
</dbReference>
<protein>
    <submittedName>
        <fullName evidence="13">Uncharacterized protein</fullName>
    </submittedName>
</protein>
<dbReference type="GO" id="GO:0004497">
    <property type="term" value="F:monooxygenase activity"/>
    <property type="evidence" value="ECO:0007669"/>
    <property type="project" value="UniProtKB-KW"/>
</dbReference>
<dbReference type="FunFam" id="1.10.630.10:FF:000023">
    <property type="entry name" value="Cytochrome P450 family protein"/>
    <property type="match status" value="1"/>
</dbReference>
<accession>A0A5C7HFW6</accession>
<dbReference type="Pfam" id="PF00067">
    <property type="entry name" value="p450"/>
    <property type="match status" value="2"/>
</dbReference>
<dbReference type="SUPFAM" id="SSF48264">
    <property type="entry name" value="Cytochrome P450"/>
    <property type="match status" value="2"/>
</dbReference>
<keyword evidence="8 11" id="KW-0408">Iron</keyword>
<evidence type="ECO:0000256" key="2">
    <source>
        <dbReference type="ARBA" id="ARBA00010617"/>
    </source>
</evidence>
<name>A0A5C7HFW6_9ROSI</name>
<gene>
    <name evidence="13" type="ORF">EZV62_017154</name>
</gene>
<keyword evidence="7" id="KW-0560">Oxidoreductase</keyword>
<evidence type="ECO:0000256" key="1">
    <source>
        <dbReference type="ARBA" id="ARBA00004167"/>
    </source>
</evidence>
<keyword evidence="4" id="KW-0812">Transmembrane</keyword>
<comment type="subcellular location">
    <subcellularLocation>
        <location evidence="1">Membrane</location>
        <topology evidence="1">Single-pass membrane protein</topology>
    </subcellularLocation>
</comment>
<evidence type="ECO:0000256" key="7">
    <source>
        <dbReference type="ARBA" id="ARBA00023002"/>
    </source>
</evidence>
<dbReference type="GO" id="GO:0016705">
    <property type="term" value="F:oxidoreductase activity, acting on paired donors, with incorporation or reduction of molecular oxygen"/>
    <property type="evidence" value="ECO:0007669"/>
    <property type="project" value="InterPro"/>
</dbReference>
<comment type="similarity">
    <text evidence="2">Belongs to the cytochrome P450 family.</text>
</comment>
<dbReference type="Proteomes" id="UP000323000">
    <property type="component" value="Chromosome 8"/>
</dbReference>
<keyword evidence="14" id="KW-1185">Reference proteome</keyword>
<keyword evidence="9" id="KW-0503">Monooxygenase</keyword>
<dbReference type="CDD" id="cd20653">
    <property type="entry name" value="CYP81"/>
    <property type="match status" value="1"/>
</dbReference>
<dbReference type="InterPro" id="IPR002401">
    <property type="entry name" value="Cyt_P450_E_grp-I"/>
</dbReference>
<sequence>MCSGWFRFAIVCGSNVWNSKGGGLSLLFRLLLPPFCWSTEQGRRRPPYGHHWRNLRRFIALEIFSAKRLQMSSEIRAEEVKFMIKHLYKRCLEGIRKVDVKSFFSMLDFSIMMKMVAGKKCFEEEKLDFDKITKGKLVDLEQNFGPSVNMDLGGETSRPIIDVLLNLQESEPEFYTNDVVGDSRLLNDADLAKLAYLHGAISETLRLVLVKVLPAHESSEDCMVGGYHILKGTQLLVNAWAVHSDPELWIEPDRFKPERFLQSEVQEKGGCKFIPSGLGRRCFDWEEVKEDHSQAPVKTNPKKAEKRHVKIIFRPREALAKIQTLLILHIFMVMEETWLLIVSATSFLFFLLTLKHLFHKQTQYKNLPPSPPNSLPIVGHLHLLKEPIHSELQNLSNKYGSILKLSFGNRNVLLLSSPAAIEEVFSKNDVVFANRPRLLASKYLGYNYTAVGASSYGQHWRNLRRLMALEIFSTSRLKTFQSIREDEVRLLLKNLHKSSSQKVEMKSKLSEQSFNVIMRMVAGKRYFGVDEADSDEAKLFRDIIKEFFEVSGASDPGNFIPALRWLNYHSIEKRMKILHKKADSFMQSLIDDEKRIRTRKIGPGDDQEEKTRTMIDSMLSLQESEPNYYTDEIIKGMILTLLSAGTDTSAATIEWAMSLLLNHPAVLKKARAEVDNYVGHDRLVDDHDLAKLPYIQSIINETLRLYPVAPLLVPHESSDDTTIGGYHVPRQTMLMVNAWAIHRDPKVWDDPTSFKPERFEGLTEGGHEAYNYKFVPFGLGRRACPGAGLANRVMGLSLAALIQCFEWERISEEEVDMSQGTGITMPKAKPLEAICKSRHSMSTLLSQL</sequence>
<dbReference type="AlphaFoldDB" id="A0A5C7HFW6"/>
<evidence type="ECO:0000313" key="13">
    <source>
        <dbReference type="EMBL" id="TXG55841.1"/>
    </source>
</evidence>
<evidence type="ECO:0000256" key="3">
    <source>
        <dbReference type="ARBA" id="ARBA00022617"/>
    </source>
</evidence>
<keyword evidence="6" id="KW-1133">Transmembrane helix</keyword>
<evidence type="ECO:0000313" key="14">
    <source>
        <dbReference type="Proteomes" id="UP000323000"/>
    </source>
</evidence>
<organism evidence="13 14">
    <name type="scientific">Acer yangbiense</name>
    <dbReference type="NCBI Taxonomy" id="1000413"/>
    <lineage>
        <taxon>Eukaryota</taxon>
        <taxon>Viridiplantae</taxon>
        <taxon>Streptophyta</taxon>
        <taxon>Embryophyta</taxon>
        <taxon>Tracheophyta</taxon>
        <taxon>Spermatophyta</taxon>
        <taxon>Magnoliopsida</taxon>
        <taxon>eudicotyledons</taxon>
        <taxon>Gunneridae</taxon>
        <taxon>Pentapetalae</taxon>
        <taxon>rosids</taxon>
        <taxon>malvids</taxon>
        <taxon>Sapindales</taxon>
        <taxon>Sapindaceae</taxon>
        <taxon>Hippocastanoideae</taxon>
        <taxon>Acereae</taxon>
        <taxon>Acer</taxon>
    </lineage>
</organism>
<dbReference type="Gene3D" id="1.10.630.10">
    <property type="entry name" value="Cytochrome P450"/>
    <property type="match status" value="3"/>
</dbReference>
<evidence type="ECO:0000256" key="6">
    <source>
        <dbReference type="ARBA" id="ARBA00022989"/>
    </source>
</evidence>
<keyword evidence="12" id="KW-0732">Signal</keyword>
<keyword evidence="10" id="KW-0472">Membrane</keyword>
<dbReference type="OrthoDB" id="1055148at2759"/>